<dbReference type="Proteomes" id="UP000772181">
    <property type="component" value="Unassembled WGS sequence"/>
</dbReference>
<dbReference type="SUPFAM" id="SSF102522">
    <property type="entry name" value="Bacterial fluorinating enzyme, N-terminal domain"/>
    <property type="match status" value="1"/>
</dbReference>
<dbReference type="AlphaFoldDB" id="A0A933LQ47"/>
<evidence type="ECO:0000259" key="4">
    <source>
        <dbReference type="Pfam" id="PF20257"/>
    </source>
</evidence>
<protein>
    <submittedName>
        <fullName evidence="5">SAM-dependent chlorinase/fluorinase</fullName>
    </submittedName>
</protein>
<dbReference type="InterPro" id="IPR023228">
    <property type="entry name" value="SAM_OH_AdoTrfase_N_sf"/>
</dbReference>
<comment type="similarity">
    <text evidence="2">Belongs to the SAM hydrolase / SAM-dependent halogenase family.</text>
</comment>
<evidence type="ECO:0000256" key="1">
    <source>
        <dbReference type="ARBA" id="ARBA00022691"/>
    </source>
</evidence>
<dbReference type="InterPro" id="IPR023227">
    <property type="entry name" value="SAM_OH_AdoTrfase_C_sf"/>
</dbReference>
<dbReference type="PIRSF" id="PIRSF006779">
    <property type="entry name" value="UCP006779"/>
    <property type="match status" value="1"/>
</dbReference>
<evidence type="ECO:0000256" key="2">
    <source>
        <dbReference type="ARBA" id="ARBA00024035"/>
    </source>
</evidence>
<sequence length="276" mass="30827">MAGLSEKKRIISLITDFGQKDPFVGIMKGVMLNINPDLVFVDISHEIAPHDTLEAALTLKLAYGYFPKETIHVVIVDPGVGGERLPLAASKAEYFFVGPDNGVLSLALEDANGEKKVIELSERTYFNREISSTFHGRDLFAPVAAWLSKGVTLTQLGPAVSDYQKITLPRALLSSDRVFQGEIIYYDHFGNLMTNICRSDIEQWGKELGQRIDLAELRVRIGPYDVSGVKKSYDQGSSQRLSALFNSFDYLEIFLFQESAQRFTQFGPKEKVFVSC</sequence>
<dbReference type="InterPro" id="IPR002747">
    <property type="entry name" value="SAM_OH_AdoTrfase"/>
</dbReference>
<evidence type="ECO:0000259" key="3">
    <source>
        <dbReference type="Pfam" id="PF01887"/>
    </source>
</evidence>
<accession>A0A933LQ47</accession>
<dbReference type="InterPro" id="IPR046470">
    <property type="entry name" value="SAM_HAT_C"/>
</dbReference>
<name>A0A933LQ47_UNCTE</name>
<keyword evidence="1" id="KW-0949">S-adenosyl-L-methionine</keyword>
<evidence type="ECO:0000313" key="6">
    <source>
        <dbReference type="Proteomes" id="UP000772181"/>
    </source>
</evidence>
<evidence type="ECO:0000313" key="5">
    <source>
        <dbReference type="EMBL" id="MBI4595304.1"/>
    </source>
</evidence>
<dbReference type="PANTHER" id="PTHR35092">
    <property type="entry name" value="CHLORINASE MJ1651"/>
    <property type="match status" value="1"/>
</dbReference>
<gene>
    <name evidence="5" type="ORF">HY730_02890</name>
</gene>
<feature type="domain" description="S-adenosyl-l-methionine hydroxide adenosyltransferase C-terminal" evidence="4">
    <location>
        <begin position="181"/>
        <end position="272"/>
    </location>
</feature>
<feature type="domain" description="S-adenosyl-l-methionine hydroxide adenosyltransferase N-terminal" evidence="3">
    <location>
        <begin position="11"/>
        <end position="157"/>
    </location>
</feature>
<dbReference type="Gene3D" id="2.40.30.90">
    <property type="entry name" value="Bacterial fluorinating enzyme like"/>
    <property type="match status" value="1"/>
</dbReference>
<dbReference type="InterPro" id="IPR046469">
    <property type="entry name" value="SAM_HAT_N"/>
</dbReference>
<dbReference type="Pfam" id="PF01887">
    <property type="entry name" value="SAM_HAT_N"/>
    <property type="match status" value="1"/>
</dbReference>
<dbReference type="SUPFAM" id="SSF101852">
    <property type="entry name" value="Bacterial fluorinating enzyme, C-terminal domain"/>
    <property type="match status" value="1"/>
</dbReference>
<comment type="caution">
    <text evidence="5">The sequence shown here is derived from an EMBL/GenBank/DDBJ whole genome shotgun (WGS) entry which is preliminary data.</text>
</comment>
<proteinExistence type="inferred from homology"/>
<dbReference type="Pfam" id="PF20257">
    <property type="entry name" value="SAM_HAT_C"/>
    <property type="match status" value="1"/>
</dbReference>
<dbReference type="Gene3D" id="3.40.50.10790">
    <property type="entry name" value="S-adenosyl-l-methionine hydroxide adenosyltransferase, N-terminal"/>
    <property type="match status" value="1"/>
</dbReference>
<organism evidence="5 6">
    <name type="scientific">Tectimicrobiota bacterium</name>
    <dbReference type="NCBI Taxonomy" id="2528274"/>
    <lineage>
        <taxon>Bacteria</taxon>
        <taxon>Pseudomonadati</taxon>
        <taxon>Nitrospinota/Tectimicrobiota group</taxon>
        <taxon>Candidatus Tectimicrobiota</taxon>
    </lineage>
</organism>
<reference evidence="5" key="1">
    <citation type="submission" date="2020-07" db="EMBL/GenBank/DDBJ databases">
        <title>Huge and variable diversity of episymbiotic CPR bacteria and DPANN archaea in groundwater ecosystems.</title>
        <authorList>
            <person name="He C.Y."/>
            <person name="Keren R."/>
            <person name="Whittaker M."/>
            <person name="Farag I.F."/>
            <person name="Doudna J."/>
            <person name="Cate J.H.D."/>
            <person name="Banfield J.F."/>
        </authorList>
    </citation>
    <scope>NUCLEOTIDE SEQUENCE</scope>
    <source>
        <strain evidence="5">NC_groundwater_1482_Ag_S-0.65um_47_24</strain>
    </source>
</reference>
<dbReference type="EMBL" id="JACQWF010000132">
    <property type="protein sequence ID" value="MBI4595304.1"/>
    <property type="molecule type" value="Genomic_DNA"/>
</dbReference>
<dbReference type="PANTHER" id="PTHR35092:SF1">
    <property type="entry name" value="CHLORINASE MJ1651"/>
    <property type="match status" value="1"/>
</dbReference>